<reference evidence="1" key="2">
    <citation type="journal article" date="2015" name="Data Brief">
        <title>Shoot transcriptome of the giant reed, Arundo donax.</title>
        <authorList>
            <person name="Barrero R.A."/>
            <person name="Guerrero F.D."/>
            <person name="Moolhuijzen P."/>
            <person name="Goolsby J.A."/>
            <person name="Tidwell J."/>
            <person name="Bellgard S.E."/>
            <person name="Bellgard M.I."/>
        </authorList>
    </citation>
    <scope>NUCLEOTIDE SEQUENCE</scope>
    <source>
        <tissue evidence="1">Shoot tissue taken approximately 20 cm above the soil surface</tissue>
    </source>
</reference>
<dbReference type="AlphaFoldDB" id="A0A0A9F3I6"/>
<dbReference type="EMBL" id="GBRH01190326">
    <property type="protein sequence ID" value="JAE07570.1"/>
    <property type="molecule type" value="Transcribed_RNA"/>
</dbReference>
<accession>A0A0A9F3I6</accession>
<reference evidence="1" key="1">
    <citation type="submission" date="2014-09" db="EMBL/GenBank/DDBJ databases">
        <authorList>
            <person name="Magalhaes I.L.F."/>
            <person name="Oliveira U."/>
            <person name="Santos F.R."/>
            <person name="Vidigal T.H.D.A."/>
            <person name="Brescovit A.D."/>
            <person name="Santos A.J."/>
        </authorList>
    </citation>
    <scope>NUCLEOTIDE SEQUENCE</scope>
    <source>
        <tissue evidence="1">Shoot tissue taken approximately 20 cm above the soil surface</tissue>
    </source>
</reference>
<name>A0A0A9F3I6_ARUDO</name>
<sequence length="26" mass="3189">MSFPVLRSWNHHLQHLLVIFCKRRGL</sequence>
<protein>
    <submittedName>
        <fullName evidence="1">Uncharacterized protein</fullName>
    </submittedName>
</protein>
<evidence type="ECO:0000313" key="1">
    <source>
        <dbReference type="EMBL" id="JAE07570.1"/>
    </source>
</evidence>
<proteinExistence type="predicted"/>
<organism evidence="1">
    <name type="scientific">Arundo donax</name>
    <name type="common">Giant reed</name>
    <name type="synonym">Donax arundinaceus</name>
    <dbReference type="NCBI Taxonomy" id="35708"/>
    <lineage>
        <taxon>Eukaryota</taxon>
        <taxon>Viridiplantae</taxon>
        <taxon>Streptophyta</taxon>
        <taxon>Embryophyta</taxon>
        <taxon>Tracheophyta</taxon>
        <taxon>Spermatophyta</taxon>
        <taxon>Magnoliopsida</taxon>
        <taxon>Liliopsida</taxon>
        <taxon>Poales</taxon>
        <taxon>Poaceae</taxon>
        <taxon>PACMAD clade</taxon>
        <taxon>Arundinoideae</taxon>
        <taxon>Arundineae</taxon>
        <taxon>Arundo</taxon>
    </lineage>
</organism>